<reference evidence="2 3" key="1">
    <citation type="journal article" date="2021" name="Nat. Plants">
        <title>The Taxus genome provides insights into paclitaxel biosynthesis.</title>
        <authorList>
            <person name="Xiong X."/>
            <person name="Gou J."/>
            <person name="Liao Q."/>
            <person name="Li Y."/>
            <person name="Zhou Q."/>
            <person name="Bi G."/>
            <person name="Li C."/>
            <person name="Du R."/>
            <person name="Wang X."/>
            <person name="Sun T."/>
            <person name="Guo L."/>
            <person name="Liang H."/>
            <person name="Lu P."/>
            <person name="Wu Y."/>
            <person name="Zhang Z."/>
            <person name="Ro D.K."/>
            <person name="Shang Y."/>
            <person name="Huang S."/>
            <person name="Yan J."/>
        </authorList>
    </citation>
    <scope>NUCLEOTIDE SEQUENCE [LARGE SCALE GENOMIC DNA]</scope>
    <source>
        <strain evidence="2">Ta-2019</strain>
    </source>
</reference>
<evidence type="ECO:0000313" key="3">
    <source>
        <dbReference type="Proteomes" id="UP000824469"/>
    </source>
</evidence>
<sequence length="100" mass="11527">HHFLSKKNGEEIWDKFLEKFKKTPNIIRRTIPTPFSPSGNLEIDAPAEGQREMERENIPKRRRSVRKIKTTEPSVPMKKIPSSATALREPISIFDDDSSP</sequence>
<evidence type="ECO:0000313" key="2">
    <source>
        <dbReference type="EMBL" id="KAH9321950.1"/>
    </source>
</evidence>
<feature type="compositionally biased region" description="Basic and acidic residues" evidence="1">
    <location>
        <begin position="49"/>
        <end position="59"/>
    </location>
</feature>
<accession>A0AA38LGW0</accession>
<feature type="region of interest" description="Disordered" evidence="1">
    <location>
        <begin position="29"/>
        <end position="100"/>
    </location>
</feature>
<name>A0AA38LGW0_TAXCH</name>
<dbReference type="EMBL" id="JAHRHJ020000003">
    <property type="protein sequence ID" value="KAH9321950.1"/>
    <property type="molecule type" value="Genomic_DNA"/>
</dbReference>
<comment type="caution">
    <text evidence="2">The sequence shown here is derived from an EMBL/GenBank/DDBJ whole genome shotgun (WGS) entry which is preliminary data.</text>
</comment>
<gene>
    <name evidence="2" type="ORF">KI387_016589</name>
</gene>
<dbReference type="AlphaFoldDB" id="A0AA38LGW0"/>
<organism evidence="2 3">
    <name type="scientific">Taxus chinensis</name>
    <name type="common">Chinese yew</name>
    <name type="synonym">Taxus wallichiana var. chinensis</name>
    <dbReference type="NCBI Taxonomy" id="29808"/>
    <lineage>
        <taxon>Eukaryota</taxon>
        <taxon>Viridiplantae</taxon>
        <taxon>Streptophyta</taxon>
        <taxon>Embryophyta</taxon>
        <taxon>Tracheophyta</taxon>
        <taxon>Spermatophyta</taxon>
        <taxon>Pinopsida</taxon>
        <taxon>Pinidae</taxon>
        <taxon>Conifers II</taxon>
        <taxon>Cupressales</taxon>
        <taxon>Taxaceae</taxon>
        <taxon>Taxus</taxon>
    </lineage>
</organism>
<proteinExistence type="predicted"/>
<keyword evidence="3" id="KW-1185">Reference proteome</keyword>
<dbReference type="Proteomes" id="UP000824469">
    <property type="component" value="Unassembled WGS sequence"/>
</dbReference>
<feature type="non-terminal residue" evidence="2">
    <location>
        <position position="100"/>
    </location>
</feature>
<evidence type="ECO:0000256" key="1">
    <source>
        <dbReference type="SAM" id="MobiDB-lite"/>
    </source>
</evidence>
<feature type="non-terminal residue" evidence="2">
    <location>
        <position position="1"/>
    </location>
</feature>
<protein>
    <submittedName>
        <fullName evidence="2">Uncharacterized protein</fullName>
    </submittedName>
</protein>